<name>A0AAP2RJK3_9FIRM</name>
<organism evidence="1 2">
    <name type="scientific">Lientehia hominis</name>
    <dbReference type="NCBI Taxonomy" id="2897778"/>
    <lineage>
        <taxon>Bacteria</taxon>
        <taxon>Bacillati</taxon>
        <taxon>Bacillota</taxon>
        <taxon>Clostridia</taxon>
        <taxon>Lachnospirales</taxon>
        <taxon>Lachnospiraceae</taxon>
        <taxon>Lientehia</taxon>
    </lineage>
</organism>
<accession>A0AAP2RJK3</accession>
<reference evidence="1 2" key="1">
    <citation type="submission" date="2021-11" db="EMBL/GenBank/DDBJ databases">
        <title>Lacrimispora sp. nov. NSJ-141 isolated from human feces.</title>
        <authorList>
            <person name="Abdugheni R."/>
        </authorList>
    </citation>
    <scope>NUCLEOTIDE SEQUENCE [LARGE SCALE GENOMIC DNA]</scope>
    <source>
        <strain evidence="1 2">NSJ-141</strain>
    </source>
</reference>
<evidence type="ECO:0000313" key="2">
    <source>
        <dbReference type="Proteomes" id="UP001299265"/>
    </source>
</evidence>
<gene>
    <name evidence="1" type="ORF">LQE92_08105</name>
</gene>
<proteinExistence type="predicted"/>
<dbReference type="RefSeq" id="WP_231062475.1">
    <property type="nucleotide sequence ID" value="NZ_JAJNOR010000004.1"/>
</dbReference>
<dbReference type="Proteomes" id="UP001299265">
    <property type="component" value="Unassembled WGS sequence"/>
</dbReference>
<evidence type="ECO:0000313" key="1">
    <source>
        <dbReference type="EMBL" id="MCD2492588.1"/>
    </source>
</evidence>
<keyword evidence="2" id="KW-1185">Reference proteome</keyword>
<dbReference type="AlphaFoldDB" id="A0AAP2RJK3"/>
<dbReference type="EMBL" id="JAJNOR010000004">
    <property type="protein sequence ID" value="MCD2492588.1"/>
    <property type="molecule type" value="Genomic_DNA"/>
</dbReference>
<protein>
    <submittedName>
        <fullName evidence="1">Uncharacterized protein</fullName>
    </submittedName>
</protein>
<sequence>MKNKRVMFFILSLLALAGILSAIHLKTRDTSAQGNVKVSHKGENFVLDYNKWQYEPVSGIRINGKGDEISVEGNGIELSTVLEQLNIDHYRNVIVSSDDSYSAEVSADEAEENGKVYLMYEDDELRLIVFGDADSKRSVSNVVQITVE</sequence>
<comment type="caution">
    <text evidence="1">The sequence shown here is derived from an EMBL/GenBank/DDBJ whole genome shotgun (WGS) entry which is preliminary data.</text>
</comment>